<feature type="compositionally biased region" description="Basic and acidic residues" evidence="1">
    <location>
        <begin position="197"/>
        <end position="212"/>
    </location>
</feature>
<dbReference type="Gene3D" id="3.40.50.150">
    <property type="entry name" value="Vaccinia Virus protein VP39"/>
    <property type="match status" value="1"/>
</dbReference>
<evidence type="ECO:0000313" key="4">
    <source>
        <dbReference type="Proteomes" id="UP000002279"/>
    </source>
</evidence>
<sequence>MAGQPASGARDLAVALTRVLGLHGSLLDSSIVEFFTDDLWSKLPFAWQEALDGLSGPELDAALLRPPAANAGNTFRAVWPLTLLALRVTAHSLCFSRVPANPSSEFEGNPAQSPLLPAPFRRHVRPKKQHEIHRLGQVVRRLSELTGCDQVVDVGSGQGHLSRYLACGLGLRVVAVEAEPRLVDTAQRFDRELLDTLEKEERRRSGAPKDSRPQAPRHVVGRVDPVAPWQDFPVALAGPERRVLLAGLHACGDLSPSLLRLFAGSPGAAALVSVGCCYMRLSTETRSAPDAPSAPGYPLSTWVRGLPGHELPYRSREAACHAQEGHGRRLRRASPGLRVHCYRAALEPEIRRARPGLLRPGLQGIPRAHRLPFEEYASRGLQQVGLDPTTPLDKAAVGARLAQEPRVTAFVSLLQLLAPLAETLVLLDRVLFLQEQGCQAEVLPLFCPELSPRNLVLVATKWPVVPGSLRSLVTQS</sequence>
<organism evidence="3 4">
    <name type="scientific">Ornithorhynchus anatinus</name>
    <name type="common">Duckbill platypus</name>
    <dbReference type="NCBI Taxonomy" id="9258"/>
    <lineage>
        <taxon>Eukaryota</taxon>
        <taxon>Metazoa</taxon>
        <taxon>Chordata</taxon>
        <taxon>Craniata</taxon>
        <taxon>Vertebrata</taxon>
        <taxon>Euteleostomi</taxon>
        <taxon>Mammalia</taxon>
        <taxon>Monotremata</taxon>
        <taxon>Ornithorhynchidae</taxon>
        <taxon>Ornithorhynchus</taxon>
    </lineage>
</organism>
<dbReference type="InParanoid" id="A0A6I8PEA8"/>
<reference evidence="3 4" key="1">
    <citation type="journal article" date="2008" name="Nature">
        <title>Genome analysis of the platypus reveals unique signatures of evolution.</title>
        <authorList>
            <person name="Warren W.C."/>
            <person name="Hillier L.W."/>
            <person name="Marshall Graves J.A."/>
            <person name="Birney E."/>
            <person name="Ponting C.P."/>
            <person name="Grutzner F."/>
            <person name="Belov K."/>
            <person name="Miller W."/>
            <person name="Clarke L."/>
            <person name="Chinwalla A.T."/>
            <person name="Yang S.P."/>
            <person name="Heger A."/>
            <person name="Locke D.P."/>
            <person name="Miethke P."/>
            <person name="Waters P.D."/>
            <person name="Veyrunes F."/>
            <person name="Fulton L."/>
            <person name="Fulton B."/>
            <person name="Graves T."/>
            <person name="Wallis J."/>
            <person name="Puente X.S."/>
            <person name="Lopez-Otin C."/>
            <person name="Ordonez G.R."/>
            <person name="Eichler E.E."/>
            <person name="Chen L."/>
            <person name="Cheng Z."/>
            <person name="Deakin J.E."/>
            <person name="Alsop A."/>
            <person name="Thompson K."/>
            <person name="Kirby P."/>
            <person name="Papenfuss A.T."/>
            <person name="Wakefield M.J."/>
            <person name="Olender T."/>
            <person name="Lancet D."/>
            <person name="Huttley G.A."/>
            <person name="Smit A.F."/>
            <person name="Pask A."/>
            <person name="Temple-Smith P."/>
            <person name="Batzer M.A."/>
            <person name="Walker J.A."/>
            <person name="Konkel M.K."/>
            <person name="Harris R.S."/>
            <person name="Whittington C.M."/>
            <person name="Wong E.S."/>
            <person name="Gemmell N.J."/>
            <person name="Buschiazzo E."/>
            <person name="Vargas Jentzsch I.M."/>
            <person name="Merkel A."/>
            <person name="Schmitz J."/>
            <person name="Zemann A."/>
            <person name="Churakov G."/>
            <person name="Kriegs J.O."/>
            <person name="Brosius J."/>
            <person name="Murchison E.P."/>
            <person name="Sachidanandam R."/>
            <person name="Smith C."/>
            <person name="Hannon G.J."/>
            <person name="Tsend-Ayush E."/>
            <person name="McMillan D."/>
            <person name="Attenborough R."/>
            <person name="Rens W."/>
            <person name="Ferguson-Smith M."/>
            <person name="Lefevre C.M."/>
            <person name="Sharp J.A."/>
            <person name="Nicholas K.R."/>
            <person name="Ray D.A."/>
            <person name="Kube M."/>
            <person name="Reinhardt R."/>
            <person name="Pringle T.H."/>
            <person name="Taylor J."/>
            <person name="Jones R.C."/>
            <person name="Nixon B."/>
            <person name="Dacheux J.L."/>
            <person name="Niwa H."/>
            <person name="Sekita Y."/>
            <person name="Huang X."/>
            <person name="Stark A."/>
            <person name="Kheradpour P."/>
            <person name="Kellis M."/>
            <person name="Flicek P."/>
            <person name="Chen Y."/>
            <person name="Webber C."/>
            <person name="Hardison R."/>
            <person name="Nelson J."/>
            <person name="Hallsworth-Pepin K."/>
            <person name="Delehaunty K."/>
            <person name="Markovic C."/>
            <person name="Minx P."/>
            <person name="Feng Y."/>
            <person name="Kremitzki C."/>
            <person name="Mitreva M."/>
            <person name="Glasscock J."/>
            <person name="Wylie T."/>
            <person name="Wohldmann P."/>
            <person name="Thiru P."/>
            <person name="Nhan M.N."/>
            <person name="Pohl C.S."/>
            <person name="Smith S.M."/>
            <person name="Hou S."/>
            <person name="Nefedov M."/>
            <person name="de Jong P.J."/>
            <person name="Renfree M.B."/>
            <person name="Mardis E.R."/>
            <person name="Wilson R.K."/>
        </authorList>
    </citation>
    <scope>NUCLEOTIDE SEQUENCE [LARGE SCALE GENOMIC DNA]</scope>
    <source>
        <strain evidence="3 4">Glennie</strain>
    </source>
</reference>
<dbReference type="OMA" id="IVGLHPC"/>
<reference evidence="3" key="2">
    <citation type="submission" date="2025-08" db="UniProtKB">
        <authorList>
            <consortium name="Ensembl"/>
        </authorList>
    </citation>
    <scope>IDENTIFICATION</scope>
    <source>
        <strain evidence="3">Glennie</strain>
    </source>
</reference>
<protein>
    <submittedName>
        <fullName evidence="3">Methyltransferase like 25B</fullName>
    </submittedName>
</protein>
<accession>A0A6I8PEA8</accession>
<reference evidence="3" key="3">
    <citation type="submission" date="2025-09" db="UniProtKB">
        <authorList>
            <consortium name="Ensembl"/>
        </authorList>
    </citation>
    <scope>IDENTIFICATION</scope>
    <source>
        <strain evidence="3">Glennie</strain>
    </source>
</reference>
<dbReference type="OrthoDB" id="5875367at2759"/>
<dbReference type="PANTHER" id="PTHR12496:SF2">
    <property type="entry name" value="METHYLTRANSFERASE-LIKE PROTEIN 25B"/>
    <property type="match status" value="1"/>
</dbReference>
<dbReference type="InterPro" id="IPR025714">
    <property type="entry name" value="Methyltranfer_dom"/>
</dbReference>
<dbReference type="Pfam" id="PF13679">
    <property type="entry name" value="Methyltransf_32"/>
    <property type="match status" value="1"/>
</dbReference>
<proteinExistence type="predicted"/>
<dbReference type="FunCoup" id="A0A6I8PEA8">
    <property type="interactions" value="993"/>
</dbReference>
<dbReference type="Bgee" id="ENSOANG00000050879">
    <property type="expression patterns" value="Expressed in liver and 7 other cell types or tissues"/>
</dbReference>
<dbReference type="AlphaFoldDB" id="A0A6I8PEA8"/>
<evidence type="ECO:0000259" key="2">
    <source>
        <dbReference type="Pfam" id="PF13679"/>
    </source>
</evidence>
<dbReference type="PANTHER" id="PTHR12496">
    <property type="entry name" value="CGI-41 METHYLTRANSFERASE"/>
    <property type="match status" value="1"/>
</dbReference>
<dbReference type="SUPFAM" id="SSF53335">
    <property type="entry name" value="S-adenosyl-L-methionine-dependent methyltransferases"/>
    <property type="match status" value="1"/>
</dbReference>
<dbReference type="CDD" id="cd02440">
    <property type="entry name" value="AdoMet_MTases"/>
    <property type="match status" value="1"/>
</dbReference>
<evidence type="ECO:0000256" key="1">
    <source>
        <dbReference type="SAM" id="MobiDB-lite"/>
    </source>
</evidence>
<name>A0A6I8PEA8_ORNAN</name>
<dbReference type="GeneTree" id="ENSGT00530000063745"/>
<feature type="domain" description="Methyltransferase" evidence="2">
    <location>
        <begin position="127"/>
        <end position="283"/>
    </location>
</feature>
<gene>
    <name evidence="3" type="primary">METTL25B</name>
</gene>
<feature type="region of interest" description="Disordered" evidence="1">
    <location>
        <begin position="197"/>
        <end position="222"/>
    </location>
</feature>
<keyword evidence="4" id="KW-1185">Reference proteome</keyword>
<dbReference type="Proteomes" id="UP000002279">
    <property type="component" value="Chromosome X5"/>
</dbReference>
<dbReference type="Ensembl" id="ENSOANT00000075822.1">
    <property type="protein sequence ID" value="ENSOANP00000053024.1"/>
    <property type="gene ID" value="ENSOANG00000050879.1"/>
</dbReference>
<dbReference type="InterPro" id="IPR029063">
    <property type="entry name" value="SAM-dependent_MTases_sf"/>
</dbReference>
<dbReference type="InterPro" id="IPR052220">
    <property type="entry name" value="METTL25"/>
</dbReference>
<evidence type="ECO:0000313" key="3">
    <source>
        <dbReference type="Ensembl" id="ENSOANP00000053024.1"/>
    </source>
</evidence>